<reference evidence="2 3" key="2">
    <citation type="submission" date="2018-11" db="EMBL/GenBank/DDBJ databases">
        <authorList>
            <consortium name="Pathogen Informatics"/>
        </authorList>
    </citation>
    <scope>NUCLEOTIDE SEQUENCE [LARGE SCALE GENOMIC DNA]</scope>
</reference>
<evidence type="ECO:0000256" key="1">
    <source>
        <dbReference type="SAM" id="MobiDB-lite"/>
    </source>
</evidence>
<dbReference type="Proteomes" id="UP000050794">
    <property type="component" value="Unassembled WGS sequence"/>
</dbReference>
<organism evidence="3 4">
    <name type="scientific">Toxocara canis</name>
    <name type="common">Canine roundworm</name>
    <dbReference type="NCBI Taxonomy" id="6265"/>
    <lineage>
        <taxon>Eukaryota</taxon>
        <taxon>Metazoa</taxon>
        <taxon>Ecdysozoa</taxon>
        <taxon>Nematoda</taxon>
        <taxon>Chromadorea</taxon>
        <taxon>Rhabditida</taxon>
        <taxon>Spirurina</taxon>
        <taxon>Ascaridomorpha</taxon>
        <taxon>Ascaridoidea</taxon>
        <taxon>Toxocaridae</taxon>
        <taxon>Toxocara</taxon>
    </lineage>
</organism>
<gene>
    <name evidence="2" type="ORF">TCNE_LOCUS14179</name>
</gene>
<name>A0A183V0A9_TOXCA</name>
<reference evidence="4" key="1">
    <citation type="submission" date="2016-06" db="UniProtKB">
        <authorList>
            <consortium name="WormBaseParasite"/>
        </authorList>
    </citation>
    <scope>IDENTIFICATION</scope>
</reference>
<dbReference type="WBParaSite" id="TCNE_0001417901-mRNA-1">
    <property type="protein sequence ID" value="TCNE_0001417901-mRNA-1"/>
    <property type="gene ID" value="TCNE_0001417901"/>
</dbReference>
<evidence type="ECO:0000313" key="4">
    <source>
        <dbReference type="WBParaSite" id="TCNE_0001417901-mRNA-1"/>
    </source>
</evidence>
<accession>A0A183V0A9</accession>
<protein>
    <submittedName>
        <fullName evidence="2 4">Uncharacterized protein</fullName>
    </submittedName>
</protein>
<feature type="region of interest" description="Disordered" evidence="1">
    <location>
        <begin position="1"/>
        <end position="25"/>
    </location>
</feature>
<dbReference type="EMBL" id="UYWY01022107">
    <property type="protein sequence ID" value="VDM45500.1"/>
    <property type="molecule type" value="Genomic_DNA"/>
</dbReference>
<evidence type="ECO:0000313" key="3">
    <source>
        <dbReference type="Proteomes" id="UP000050794"/>
    </source>
</evidence>
<dbReference type="AlphaFoldDB" id="A0A183V0A9"/>
<evidence type="ECO:0000313" key="2">
    <source>
        <dbReference type="EMBL" id="VDM45500.1"/>
    </source>
</evidence>
<keyword evidence="3" id="KW-1185">Reference proteome</keyword>
<proteinExistence type="predicted"/>
<sequence length="90" mass="9363">MSLSSGNSSTSSMSSTSSSSSSSNGLSLVCAKELACERSSRKRSHSVSGLTLQPGHVASMHMTAYCFDVISAALRNLQAPKVPPCIPNEK</sequence>